<reference evidence="16" key="1">
    <citation type="submission" date="2016-02" db="EMBL/GenBank/DDBJ databases">
        <title>Draft Genome Sequence of Sporotomaculum syntrophicum Strain FB, a Syntrophic Benzoate Degrader.</title>
        <authorList>
            <person name="Nobu M.K."/>
            <person name="Narihiro T."/>
            <person name="Qiu Y.-L."/>
            <person name="Ohashi A."/>
            <person name="Liu W.-T."/>
            <person name="Yuji S."/>
        </authorList>
    </citation>
    <scope>NUCLEOTIDE SEQUENCE</scope>
    <source>
        <strain evidence="16">FB</strain>
    </source>
</reference>
<proteinExistence type="inferred from homology"/>
<evidence type="ECO:0000256" key="9">
    <source>
        <dbReference type="ARBA" id="ARBA00023002"/>
    </source>
</evidence>
<feature type="binding site" evidence="14">
    <location>
        <position position="183"/>
    </location>
    <ligand>
        <name>FMN</name>
        <dbReference type="ChEBI" id="CHEBI:58210"/>
    </ligand>
</feature>
<sequence length="348" mass="38288">MYKLPMSEQSNKTCFSIGHLVLANPVVAAPMAGVTDRAFRMLAAEHGCGLVYTEMISDQALIYGNPKTNLLLNLSGETGPICVQIFGSQVEYMVRAAEIVADRGADIIDINMGCPTPKIVRNGEGASLMRHPELAARIVEAIVNRVDCPVTVKMRKGWDDTSVNAVELARLVVQAGAAAVAVHGRTREQFYSGEADWGIIRQVCEAVSVPVIGNGDVRTPEDAERMLKETGCHAVMIGRAAAGNPWLFSSTVHYLATGELLPCPTLQMRQETAIRHYKLLVETKGEDVANREMRKHLAWYIKGLRGAAGLRARINYGCSYKFYTEDFWELLSPERNTDFPVADLKSFQ</sequence>
<evidence type="ECO:0000256" key="10">
    <source>
        <dbReference type="ARBA" id="ARBA00048205"/>
    </source>
</evidence>
<dbReference type="InterPro" id="IPR001269">
    <property type="entry name" value="DUS_fam"/>
</dbReference>
<evidence type="ECO:0000256" key="1">
    <source>
        <dbReference type="ARBA" id="ARBA00001917"/>
    </source>
</evidence>
<comment type="catalytic activity">
    <reaction evidence="10">
        <text>a 5,6-dihydrouridine in tRNA + NADP(+) = a uridine in tRNA + NADPH + H(+)</text>
        <dbReference type="Rhea" id="RHEA:23624"/>
        <dbReference type="Rhea" id="RHEA-COMP:13339"/>
        <dbReference type="Rhea" id="RHEA-COMP:13887"/>
        <dbReference type="ChEBI" id="CHEBI:15378"/>
        <dbReference type="ChEBI" id="CHEBI:57783"/>
        <dbReference type="ChEBI" id="CHEBI:58349"/>
        <dbReference type="ChEBI" id="CHEBI:65315"/>
        <dbReference type="ChEBI" id="CHEBI:74443"/>
    </reaction>
</comment>
<dbReference type="Gene3D" id="1.10.1200.80">
    <property type="entry name" value="Putative flavin oxidoreducatase, domain 2"/>
    <property type="match status" value="1"/>
</dbReference>
<name>A0A9D3AXL9_9FIRM</name>
<evidence type="ECO:0000256" key="8">
    <source>
        <dbReference type="ARBA" id="ARBA00022884"/>
    </source>
</evidence>
<evidence type="ECO:0000256" key="4">
    <source>
        <dbReference type="ARBA" id="ARBA00022630"/>
    </source>
</evidence>
<keyword evidence="7" id="KW-0521">NADP</keyword>
<accession>A0A9D3AXL9</accession>
<feature type="binding site" evidence="14">
    <location>
        <begin position="238"/>
        <end position="239"/>
    </location>
    <ligand>
        <name>FMN</name>
        <dbReference type="ChEBI" id="CHEBI:58210"/>
    </ligand>
</feature>
<evidence type="ECO:0000256" key="5">
    <source>
        <dbReference type="ARBA" id="ARBA00022643"/>
    </source>
</evidence>
<feature type="binding site" evidence="14">
    <location>
        <position position="84"/>
    </location>
    <ligand>
        <name>FMN</name>
        <dbReference type="ChEBI" id="CHEBI:58210"/>
    </ligand>
</feature>
<feature type="domain" description="DUS-like FMN-binding" evidence="15">
    <location>
        <begin position="28"/>
        <end position="315"/>
    </location>
</feature>
<dbReference type="InterPro" id="IPR035587">
    <property type="entry name" value="DUS-like_FMN-bd"/>
</dbReference>
<dbReference type="GO" id="GO:0000049">
    <property type="term" value="F:tRNA binding"/>
    <property type="evidence" value="ECO:0007669"/>
    <property type="project" value="UniProtKB-KW"/>
</dbReference>
<comment type="function">
    <text evidence="2 12">Catalyzes the synthesis of 5,6-dihydrouridine (D), a modified base found in the D-loop of most tRNAs, via the reduction of the C5-C6 double bond in target uridines.</text>
</comment>
<dbReference type="AlphaFoldDB" id="A0A9D3AXL9"/>
<keyword evidence="3" id="KW-0820">tRNA-binding</keyword>
<evidence type="ECO:0000256" key="13">
    <source>
        <dbReference type="PIRSR" id="PIRSR006621-1"/>
    </source>
</evidence>
<dbReference type="InterPro" id="IPR024036">
    <property type="entry name" value="tRNA-dHydroUridine_Synthase_C"/>
</dbReference>
<evidence type="ECO:0000256" key="3">
    <source>
        <dbReference type="ARBA" id="ARBA00022555"/>
    </source>
</evidence>
<comment type="similarity">
    <text evidence="12">Belongs to the dus family.</text>
</comment>
<dbReference type="NCBIfam" id="TIGR00737">
    <property type="entry name" value="nifR3_yhdG"/>
    <property type="match status" value="1"/>
</dbReference>
<evidence type="ECO:0000313" key="16">
    <source>
        <dbReference type="EMBL" id="KAF1083788.1"/>
    </source>
</evidence>
<organism evidence="16 17">
    <name type="scientific">Sporotomaculum syntrophicum</name>
    <dbReference type="NCBI Taxonomy" id="182264"/>
    <lineage>
        <taxon>Bacteria</taxon>
        <taxon>Bacillati</taxon>
        <taxon>Bacillota</taxon>
        <taxon>Clostridia</taxon>
        <taxon>Eubacteriales</taxon>
        <taxon>Desulfallaceae</taxon>
        <taxon>Sporotomaculum</taxon>
    </lineage>
</organism>
<dbReference type="InterPro" id="IPR013785">
    <property type="entry name" value="Aldolase_TIM"/>
</dbReference>
<evidence type="ECO:0000256" key="6">
    <source>
        <dbReference type="ARBA" id="ARBA00022694"/>
    </source>
</evidence>
<protein>
    <recommendedName>
        <fullName evidence="12">tRNA-dihydrouridine synthase</fullName>
        <ecNumber evidence="12">1.3.1.-</ecNumber>
    </recommendedName>
</protein>
<feature type="active site" description="Proton donor" evidence="13">
    <location>
        <position position="114"/>
    </location>
</feature>
<dbReference type="GO" id="GO:0017150">
    <property type="term" value="F:tRNA dihydrouridine synthase activity"/>
    <property type="evidence" value="ECO:0007669"/>
    <property type="project" value="InterPro"/>
</dbReference>
<dbReference type="SUPFAM" id="SSF51395">
    <property type="entry name" value="FMN-linked oxidoreductases"/>
    <property type="match status" value="1"/>
</dbReference>
<comment type="catalytic activity">
    <reaction evidence="11">
        <text>a 5,6-dihydrouridine in tRNA + NAD(+) = a uridine in tRNA + NADH + H(+)</text>
        <dbReference type="Rhea" id="RHEA:54452"/>
        <dbReference type="Rhea" id="RHEA-COMP:13339"/>
        <dbReference type="Rhea" id="RHEA-COMP:13887"/>
        <dbReference type="ChEBI" id="CHEBI:15378"/>
        <dbReference type="ChEBI" id="CHEBI:57540"/>
        <dbReference type="ChEBI" id="CHEBI:57945"/>
        <dbReference type="ChEBI" id="CHEBI:65315"/>
        <dbReference type="ChEBI" id="CHEBI:74443"/>
    </reaction>
</comment>
<dbReference type="Pfam" id="PF01207">
    <property type="entry name" value="Dus"/>
    <property type="match status" value="1"/>
</dbReference>
<evidence type="ECO:0000256" key="12">
    <source>
        <dbReference type="PIRNR" id="PIRNR006621"/>
    </source>
</evidence>
<keyword evidence="9 12" id="KW-0560">Oxidoreductase</keyword>
<evidence type="ECO:0000256" key="7">
    <source>
        <dbReference type="ARBA" id="ARBA00022857"/>
    </source>
</evidence>
<dbReference type="PANTHER" id="PTHR45846:SF1">
    <property type="entry name" value="TRNA-DIHYDROURIDINE(47) SYNTHASE [NAD(P)(+)]-LIKE"/>
    <property type="match status" value="1"/>
</dbReference>
<feature type="binding site" evidence="14">
    <location>
        <position position="153"/>
    </location>
    <ligand>
        <name>FMN</name>
        <dbReference type="ChEBI" id="CHEBI:58210"/>
    </ligand>
</feature>
<evidence type="ECO:0000256" key="2">
    <source>
        <dbReference type="ARBA" id="ARBA00002790"/>
    </source>
</evidence>
<keyword evidence="14" id="KW-0547">Nucleotide-binding</keyword>
<keyword evidence="8" id="KW-0694">RNA-binding</keyword>
<dbReference type="Gene3D" id="3.20.20.70">
    <property type="entry name" value="Aldolase class I"/>
    <property type="match status" value="1"/>
</dbReference>
<dbReference type="InterPro" id="IPR018517">
    <property type="entry name" value="tRNA_hU_synthase_CS"/>
</dbReference>
<dbReference type="Proteomes" id="UP000798488">
    <property type="component" value="Unassembled WGS sequence"/>
</dbReference>
<dbReference type="InterPro" id="IPR004652">
    <property type="entry name" value="DusB-like"/>
</dbReference>
<evidence type="ECO:0000259" key="15">
    <source>
        <dbReference type="Pfam" id="PF01207"/>
    </source>
</evidence>
<gene>
    <name evidence="16" type="primary">dusC</name>
    <name evidence="16" type="ORF">SPSYN_03062</name>
</gene>
<feature type="binding site" evidence="14">
    <location>
        <begin position="30"/>
        <end position="32"/>
    </location>
    <ligand>
        <name>FMN</name>
        <dbReference type="ChEBI" id="CHEBI:58210"/>
    </ligand>
</feature>
<evidence type="ECO:0000256" key="14">
    <source>
        <dbReference type="PIRSR" id="PIRSR006621-2"/>
    </source>
</evidence>
<dbReference type="PANTHER" id="PTHR45846">
    <property type="entry name" value="TRNA-DIHYDROURIDINE(47) SYNTHASE [NAD(P)(+)]-LIKE"/>
    <property type="match status" value="1"/>
</dbReference>
<keyword evidence="6 12" id="KW-0819">tRNA processing</keyword>
<comment type="caution">
    <text evidence="16">The sequence shown here is derived from an EMBL/GenBank/DDBJ whole genome shotgun (WGS) entry which is preliminary data.</text>
</comment>
<keyword evidence="4 12" id="KW-0285">Flavoprotein</keyword>
<evidence type="ECO:0000313" key="17">
    <source>
        <dbReference type="Proteomes" id="UP000798488"/>
    </source>
</evidence>
<dbReference type="PROSITE" id="PS01136">
    <property type="entry name" value="UPF0034"/>
    <property type="match status" value="1"/>
</dbReference>
<dbReference type="EC" id="1.3.1.-" evidence="12"/>
<dbReference type="EMBL" id="LSRS01000010">
    <property type="protein sequence ID" value="KAF1083788.1"/>
    <property type="molecule type" value="Genomic_DNA"/>
</dbReference>
<comment type="cofactor">
    <cofactor evidence="1 12 14">
        <name>FMN</name>
        <dbReference type="ChEBI" id="CHEBI:58210"/>
    </cofactor>
</comment>
<dbReference type="CDD" id="cd02801">
    <property type="entry name" value="DUS_like_FMN"/>
    <property type="match status" value="1"/>
</dbReference>
<evidence type="ECO:0000256" key="11">
    <source>
        <dbReference type="ARBA" id="ARBA00048802"/>
    </source>
</evidence>
<keyword evidence="17" id="KW-1185">Reference proteome</keyword>
<dbReference type="GO" id="GO:0050660">
    <property type="term" value="F:flavin adenine dinucleotide binding"/>
    <property type="evidence" value="ECO:0007669"/>
    <property type="project" value="InterPro"/>
</dbReference>
<dbReference type="PIRSF" id="PIRSF006621">
    <property type="entry name" value="Dus"/>
    <property type="match status" value="1"/>
</dbReference>
<keyword evidence="5 12" id="KW-0288">FMN</keyword>